<proteinExistence type="predicted"/>
<accession>A0A7V4LDC5</accession>
<reference evidence="1" key="1">
    <citation type="journal article" date="2020" name="mSystems">
        <title>Genome- and Community-Level Interaction Insights into Carbon Utilization and Element Cycling Functions of Hydrothermarchaeota in Hydrothermal Sediment.</title>
        <authorList>
            <person name="Zhou Z."/>
            <person name="Liu Y."/>
            <person name="Xu W."/>
            <person name="Pan J."/>
            <person name="Luo Z.H."/>
            <person name="Li M."/>
        </authorList>
    </citation>
    <scope>NUCLEOTIDE SEQUENCE [LARGE SCALE GENOMIC DNA]</scope>
    <source>
        <strain evidence="1">SpSt-548</strain>
    </source>
</reference>
<dbReference type="SUPFAM" id="SSF53335">
    <property type="entry name" value="S-adenosyl-L-methionine-dependent methyltransferases"/>
    <property type="match status" value="1"/>
</dbReference>
<protein>
    <recommendedName>
        <fullName evidence="2">FkbM family methyltransferase</fullName>
    </recommendedName>
</protein>
<comment type="caution">
    <text evidence="1">The sequence shown here is derived from an EMBL/GenBank/DDBJ whole genome shotgun (WGS) entry which is preliminary data.</text>
</comment>
<sequence>MTPSTSSCCKAAVPATPQLAAWTGEFGDDYIRRHEAADWKLTYGVEAFRRMVGGLALESVLEVGSNIGLNLWFLRELFGPRLRLFAVEPNRTAYERLLADNDLFHLSGHVLDHKAFPFDVFRDLLNVHPPPPIKTT</sequence>
<evidence type="ECO:0000313" key="1">
    <source>
        <dbReference type="EMBL" id="HGS05699.1"/>
    </source>
</evidence>
<evidence type="ECO:0008006" key="2">
    <source>
        <dbReference type="Google" id="ProtNLM"/>
    </source>
</evidence>
<dbReference type="InterPro" id="IPR029063">
    <property type="entry name" value="SAM-dependent_MTases_sf"/>
</dbReference>
<gene>
    <name evidence="1" type="ORF">ENT08_08205</name>
</gene>
<name>A0A7V4LDC5_9BACT</name>
<dbReference type="EMBL" id="DSXI01000485">
    <property type="protein sequence ID" value="HGS05699.1"/>
    <property type="molecule type" value="Genomic_DNA"/>
</dbReference>
<organism evidence="1">
    <name type="scientific">Desulfobacca acetoxidans</name>
    <dbReference type="NCBI Taxonomy" id="60893"/>
    <lineage>
        <taxon>Bacteria</taxon>
        <taxon>Pseudomonadati</taxon>
        <taxon>Thermodesulfobacteriota</taxon>
        <taxon>Desulfobaccia</taxon>
        <taxon>Desulfobaccales</taxon>
        <taxon>Desulfobaccaceae</taxon>
        <taxon>Desulfobacca</taxon>
    </lineage>
</organism>
<dbReference type="AlphaFoldDB" id="A0A7V4LDC5"/>